<evidence type="ECO:0000313" key="1">
    <source>
        <dbReference type="EMBL" id="RZC51635.1"/>
    </source>
</evidence>
<keyword evidence="2" id="KW-1185">Reference proteome</keyword>
<dbReference type="STRING" id="3469.A0A4Y7IW48"/>
<dbReference type="Gramene" id="RZC51635">
    <property type="protein sequence ID" value="RZC51635"/>
    <property type="gene ID" value="C5167_020067"/>
</dbReference>
<dbReference type="AlphaFoldDB" id="A0A4Y7IW48"/>
<name>A0A4Y7IW48_PAPSO</name>
<dbReference type="Proteomes" id="UP000316621">
    <property type="component" value="Chromosome 2"/>
</dbReference>
<organism evidence="1 2">
    <name type="scientific">Papaver somniferum</name>
    <name type="common">Opium poppy</name>
    <dbReference type="NCBI Taxonomy" id="3469"/>
    <lineage>
        <taxon>Eukaryota</taxon>
        <taxon>Viridiplantae</taxon>
        <taxon>Streptophyta</taxon>
        <taxon>Embryophyta</taxon>
        <taxon>Tracheophyta</taxon>
        <taxon>Spermatophyta</taxon>
        <taxon>Magnoliopsida</taxon>
        <taxon>Ranunculales</taxon>
        <taxon>Papaveraceae</taxon>
        <taxon>Papaveroideae</taxon>
        <taxon>Papaver</taxon>
    </lineage>
</organism>
<protein>
    <submittedName>
        <fullName evidence="1">Uncharacterized protein</fullName>
    </submittedName>
</protein>
<evidence type="ECO:0000313" key="2">
    <source>
        <dbReference type="Proteomes" id="UP000316621"/>
    </source>
</evidence>
<sequence length="221" mass="25400">MKIVTRYSSDIDEEHAFVFHDSENNHVIVKSSSEKLACFFGLKIVDFGIDSSRVLQTPSEIVSDSVVDRMQALIPGDKDDYQMQKSLIEKSILHIMRVKPEEKTEKDAEDLAKLFTLHLCVTVFFTQLNGSLSYKQFGGYFKTLHKMNRTCWPDLIHSYLMESIRGHIDSPGKVSGCGMYFLYLFVEHYNVIKPDYTGLPRMAKWSVANIVTTIEDVWVEQ</sequence>
<reference evidence="1 2" key="1">
    <citation type="journal article" date="2018" name="Science">
        <title>The opium poppy genome and morphinan production.</title>
        <authorList>
            <person name="Guo L."/>
            <person name="Winzer T."/>
            <person name="Yang X."/>
            <person name="Li Y."/>
            <person name="Ning Z."/>
            <person name="He Z."/>
            <person name="Teodor R."/>
            <person name="Lu Y."/>
            <person name="Bowser T.A."/>
            <person name="Graham I.A."/>
            <person name="Ye K."/>
        </authorList>
    </citation>
    <scope>NUCLEOTIDE SEQUENCE [LARGE SCALE GENOMIC DNA]</scope>
    <source>
        <strain evidence="2">cv. HN1</strain>
        <tissue evidence="1">Leaves</tissue>
    </source>
</reference>
<gene>
    <name evidence="1" type="ORF">C5167_020067</name>
</gene>
<proteinExistence type="predicted"/>
<dbReference type="OrthoDB" id="1711078at2759"/>
<accession>A0A4Y7IW48</accession>
<dbReference type="EMBL" id="CM010716">
    <property type="protein sequence ID" value="RZC51635.1"/>
    <property type="molecule type" value="Genomic_DNA"/>
</dbReference>